<reference evidence="3 4" key="1">
    <citation type="journal article" date="2023" name="Sci. Data">
        <title>Genome assembly of the Korean intertidal mud-creeper Batillaria attramentaria.</title>
        <authorList>
            <person name="Patra A.K."/>
            <person name="Ho P.T."/>
            <person name="Jun S."/>
            <person name="Lee S.J."/>
            <person name="Kim Y."/>
            <person name="Won Y.J."/>
        </authorList>
    </citation>
    <scope>NUCLEOTIDE SEQUENCE [LARGE SCALE GENOMIC DNA]</scope>
    <source>
        <strain evidence="3">Wonlab-2016</strain>
    </source>
</reference>
<comment type="caution">
    <text evidence="3">The sequence shown here is derived from an EMBL/GenBank/DDBJ whole genome shotgun (WGS) entry which is preliminary data.</text>
</comment>
<accession>A0ABD0LTG7</accession>
<keyword evidence="4" id="KW-1185">Reference proteome</keyword>
<feature type="domain" description="LicD/FKTN/FKRP nucleotidyltransferase" evidence="2">
    <location>
        <begin position="196"/>
        <end position="236"/>
    </location>
</feature>
<evidence type="ECO:0000259" key="2">
    <source>
        <dbReference type="Pfam" id="PF04991"/>
    </source>
</evidence>
<proteinExistence type="predicted"/>
<gene>
    <name evidence="3" type="ORF">BaRGS_00005858</name>
</gene>
<dbReference type="InterPro" id="IPR052942">
    <property type="entry name" value="LPS_cholinephosphotransferase"/>
</dbReference>
<dbReference type="GO" id="GO:0009100">
    <property type="term" value="P:glycoprotein metabolic process"/>
    <property type="evidence" value="ECO:0007669"/>
    <property type="project" value="UniProtKB-ARBA"/>
</dbReference>
<dbReference type="InterPro" id="IPR007074">
    <property type="entry name" value="LicD/FKTN/FKRP_NTP_transf"/>
</dbReference>
<keyword evidence="1" id="KW-0812">Transmembrane</keyword>
<feature type="non-terminal residue" evidence="3">
    <location>
        <position position="1"/>
    </location>
</feature>
<keyword evidence="1" id="KW-0472">Membrane</keyword>
<dbReference type="Proteomes" id="UP001519460">
    <property type="component" value="Unassembled WGS sequence"/>
</dbReference>
<dbReference type="AlphaFoldDB" id="A0ABD0LTG7"/>
<feature type="transmembrane region" description="Helical" evidence="1">
    <location>
        <begin position="39"/>
        <end position="61"/>
    </location>
</feature>
<dbReference type="PANTHER" id="PTHR43404">
    <property type="entry name" value="LIPOPOLYSACCHARIDE CHOLINEPHOSPHOTRANSFERASE LICD"/>
    <property type="match status" value="1"/>
</dbReference>
<evidence type="ECO:0000256" key="1">
    <source>
        <dbReference type="SAM" id="Phobius"/>
    </source>
</evidence>
<protein>
    <recommendedName>
        <fullName evidence="2">LicD/FKTN/FKRP nucleotidyltransferase domain-containing protein</fullName>
    </recommendedName>
</protein>
<evidence type="ECO:0000313" key="3">
    <source>
        <dbReference type="EMBL" id="KAK7502909.1"/>
    </source>
</evidence>
<sequence length="406" mass="46358">PVPAGTPGSTARVMDLRSDNDTANLVAMKRLSKRLLSRLNVKCCFKVIPVLTIVFLCVLFVQGLRNIVLGSLLPPIWRQHSTVDLVKIYVKPYRDLPVVDRGISVTDREIGILSDGTAATASGNMSVPKVNLSEVAKFMQPVSPEYYKYMVNLLDKIPHDKPSVEELRILSYFRPLLNTTTRAQLFYTMDVFIRACREHGWTYFLIGGTLLGAYRHHGLIPWDDDVDIVMNSSDVQEVRHVLGNTPGFTLTQGKGVWRFCLSDLPNVPNRTDKFPFIDLFFFEEDSTHLWGVTEHIRRMIVDKSKVLPLSTERWELWDLPVPRCVQQYVETEYNDVMVTCVSAHFVHADWHAQETVRVQCSALYPVFPFVFRHRDRTTGEVVESRRIGERVIEDIISPPLPAVCLE</sequence>
<keyword evidence="1" id="KW-1133">Transmembrane helix</keyword>
<evidence type="ECO:0000313" key="4">
    <source>
        <dbReference type="Proteomes" id="UP001519460"/>
    </source>
</evidence>
<dbReference type="EMBL" id="JACVVK020000023">
    <property type="protein sequence ID" value="KAK7502909.1"/>
    <property type="molecule type" value="Genomic_DNA"/>
</dbReference>
<dbReference type="PANTHER" id="PTHR43404:SF1">
    <property type="entry name" value="MNN4P"/>
    <property type="match status" value="1"/>
</dbReference>
<name>A0ABD0LTG7_9CAEN</name>
<organism evidence="3 4">
    <name type="scientific">Batillaria attramentaria</name>
    <dbReference type="NCBI Taxonomy" id="370345"/>
    <lineage>
        <taxon>Eukaryota</taxon>
        <taxon>Metazoa</taxon>
        <taxon>Spiralia</taxon>
        <taxon>Lophotrochozoa</taxon>
        <taxon>Mollusca</taxon>
        <taxon>Gastropoda</taxon>
        <taxon>Caenogastropoda</taxon>
        <taxon>Sorbeoconcha</taxon>
        <taxon>Cerithioidea</taxon>
        <taxon>Batillariidae</taxon>
        <taxon>Batillaria</taxon>
    </lineage>
</organism>
<dbReference type="Pfam" id="PF04991">
    <property type="entry name" value="LicD"/>
    <property type="match status" value="1"/>
</dbReference>